<dbReference type="GO" id="GO:0016491">
    <property type="term" value="F:oxidoreductase activity"/>
    <property type="evidence" value="ECO:0007669"/>
    <property type="project" value="InterPro"/>
</dbReference>
<evidence type="ECO:0000256" key="1">
    <source>
        <dbReference type="ARBA" id="ARBA00008710"/>
    </source>
</evidence>
<sequence length="140" mass="16194">MNWKYFGKVHKTLYRLTGGRLGARMGWIDVALVSVVGRKTGKQRTVPIACYPYRDSIAVSASNSGLESDPAWYLNMQANPEVSVQLGREQFRAMAEEVPEEEREALWEKIVEINHHQGEYLQQTTRRIPLVWFRRLDEAD</sequence>
<evidence type="ECO:0000313" key="3">
    <source>
        <dbReference type="EMBL" id="RLQ23288.1"/>
    </source>
</evidence>
<dbReference type="Proteomes" id="UP000265509">
    <property type="component" value="Unassembled WGS sequence"/>
</dbReference>
<organism evidence="3 4">
    <name type="scientific">Seongchinamella sediminis</name>
    <dbReference type="NCBI Taxonomy" id="2283635"/>
    <lineage>
        <taxon>Bacteria</taxon>
        <taxon>Pseudomonadati</taxon>
        <taxon>Pseudomonadota</taxon>
        <taxon>Gammaproteobacteria</taxon>
        <taxon>Cellvibrionales</taxon>
        <taxon>Halieaceae</taxon>
        <taxon>Seongchinamella</taxon>
    </lineage>
</organism>
<dbReference type="InterPro" id="IPR012349">
    <property type="entry name" value="Split_barrel_FMN-bd"/>
</dbReference>
<dbReference type="GO" id="GO:0005886">
    <property type="term" value="C:plasma membrane"/>
    <property type="evidence" value="ECO:0007669"/>
    <property type="project" value="TreeGrafter"/>
</dbReference>
<dbReference type="PANTHER" id="PTHR39428">
    <property type="entry name" value="F420H(2)-DEPENDENT QUINONE REDUCTASE RV1261C"/>
    <property type="match status" value="1"/>
</dbReference>
<evidence type="ECO:0000313" key="4">
    <source>
        <dbReference type="Proteomes" id="UP000265509"/>
    </source>
</evidence>
<dbReference type="InterPro" id="IPR004378">
    <property type="entry name" value="F420H2_quin_Rdtase"/>
</dbReference>
<protein>
    <submittedName>
        <fullName evidence="3">Nitroreductase family deazaflavin-dependent oxidoreductase</fullName>
    </submittedName>
</protein>
<keyword evidence="4" id="KW-1185">Reference proteome</keyword>
<comment type="catalytic activity">
    <reaction evidence="2">
        <text>oxidized coenzyme F420-(gamma-L-Glu)(n) + a quinol + H(+) = reduced coenzyme F420-(gamma-L-Glu)(n) + a quinone</text>
        <dbReference type="Rhea" id="RHEA:39663"/>
        <dbReference type="Rhea" id="RHEA-COMP:12939"/>
        <dbReference type="Rhea" id="RHEA-COMP:14378"/>
        <dbReference type="ChEBI" id="CHEBI:15378"/>
        <dbReference type="ChEBI" id="CHEBI:24646"/>
        <dbReference type="ChEBI" id="CHEBI:132124"/>
        <dbReference type="ChEBI" id="CHEBI:133980"/>
        <dbReference type="ChEBI" id="CHEBI:139511"/>
    </reaction>
</comment>
<dbReference type="GO" id="GO:0070967">
    <property type="term" value="F:coenzyme F420 binding"/>
    <property type="evidence" value="ECO:0007669"/>
    <property type="project" value="TreeGrafter"/>
</dbReference>
<dbReference type="OrthoDB" id="9179360at2"/>
<dbReference type="Gene3D" id="2.30.110.10">
    <property type="entry name" value="Electron Transport, Fmn-binding Protein, Chain A"/>
    <property type="match status" value="1"/>
</dbReference>
<gene>
    <name evidence="3" type="ORF">DWB85_01675</name>
</gene>
<evidence type="ECO:0000256" key="2">
    <source>
        <dbReference type="ARBA" id="ARBA00049106"/>
    </source>
</evidence>
<dbReference type="PANTHER" id="PTHR39428:SF3">
    <property type="entry name" value="DEAZAFLAVIN-DEPENDENT NITROREDUCTASE"/>
    <property type="match status" value="1"/>
</dbReference>
<dbReference type="AlphaFoldDB" id="A0A3L7E0I7"/>
<reference evidence="3 4" key="1">
    <citation type="submission" date="2018-07" db="EMBL/GenBank/DDBJ databases">
        <title>Halioglobus sp. genome submission.</title>
        <authorList>
            <person name="Ye M.-Q."/>
            <person name="Du Z.-J."/>
        </authorList>
    </citation>
    <scope>NUCLEOTIDE SEQUENCE [LARGE SCALE GENOMIC DNA]</scope>
    <source>
        <strain evidence="3 4">U0301</strain>
    </source>
</reference>
<accession>A0A3L7E0I7</accession>
<proteinExistence type="inferred from homology"/>
<comment type="similarity">
    <text evidence="1">Belongs to the F420H(2)-dependent quinone reductase family.</text>
</comment>
<dbReference type="NCBIfam" id="TIGR00026">
    <property type="entry name" value="hi_GC_TIGR00026"/>
    <property type="match status" value="1"/>
</dbReference>
<dbReference type="RefSeq" id="WP_117952466.1">
    <property type="nucleotide sequence ID" value="NZ_QRAN01000002.1"/>
</dbReference>
<name>A0A3L7E0I7_9GAMM</name>
<dbReference type="EMBL" id="QRAN01000002">
    <property type="protein sequence ID" value="RLQ23288.1"/>
    <property type="molecule type" value="Genomic_DNA"/>
</dbReference>
<dbReference type="Pfam" id="PF04075">
    <property type="entry name" value="F420H2_quin_red"/>
    <property type="match status" value="1"/>
</dbReference>
<comment type="caution">
    <text evidence="3">The sequence shown here is derived from an EMBL/GenBank/DDBJ whole genome shotgun (WGS) entry which is preliminary data.</text>
</comment>